<sequence length="83" mass="8439">MPGGAGEASVASDTACSPRVVAVGTEHVGGRVRTGGPWSEFVPSWEAAADGPLVTVRLRSAPGRALTLWNAFAANDTLFATEG</sequence>
<dbReference type="AlphaFoldDB" id="A0A6J6E7Y9"/>
<reference evidence="1" key="1">
    <citation type="submission" date="2020-05" db="EMBL/GenBank/DDBJ databases">
        <authorList>
            <person name="Chiriac C."/>
            <person name="Salcher M."/>
            <person name="Ghai R."/>
            <person name="Kavagutti S V."/>
        </authorList>
    </citation>
    <scope>NUCLEOTIDE SEQUENCE</scope>
</reference>
<protein>
    <submittedName>
        <fullName evidence="1">Unannotated protein</fullName>
    </submittedName>
</protein>
<organism evidence="1">
    <name type="scientific">freshwater metagenome</name>
    <dbReference type="NCBI Taxonomy" id="449393"/>
    <lineage>
        <taxon>unclassified sequences</taxon>
        <taxon>metagenomes</taxon>
        <taxon>ecological metagenomes</taxon>
    </lineage>
</organism>
<gene>
    <name evidence="1" type="ORF">UFOPK1493_02478</name>
</gene>
<evidence type="ECO:0000313" key="1">
    <source>
        <dbReference type="EMBL" id="CAB4572277.1"/>
    </source>
</evidence>
<proteinExistence type="predicted"/>
<name>A0A6J6E7Y9_9ZZZZ</name>
<dbReference type="EMBL" id="CAEZSR010000102">
    <property type="protein sequence ID" value="CAB4572277.1"/>
    <property type="molecule type" value="Genomic_DNA"/>
</dbReference>
<accession>A0A6J6E7Y9</accession>